<feature type="compositionally biased region" description="Basic and acidic residues" evidence="1">
    <location>
        <begin position="366"/>
        <end position="388"/>
    </location>
</feature>
<keyword evidence="2" id="KW-1133">Transmembrane helix</keyword>
<protein>
    <recommendedName>
        <fullName evidence="5">DUF3068 domain-containing protein</fullName>
    </recommendedName>
</protein>
<proteinExistence type="predicted"/>
<evidence type="ECO:0000313" key="4">
    <source>
        <dbReference type="Proteomes" id="UP000028504"/>
    </source>
</evidence>
<feature type="region of interest" description="Disordered" evidence="1">
    <location>
        <begin position="307"/>
        <end position="400"/>
    </location>
</feature>
<keyword evidence="2" id="KW-0472">Membrane</keyword>
<name>A0ABM5QPU7_9CORY</name>
<feature type="transmembrane region" description="Helical" evidence="2">
    <location>
        <begin position="440"/>
        <end position="460"/>
    </location>
</feature>
<evidence type="ECO:0000313" key="3">
    <source>
        <dbReference type="EMBL" id="AIG64802.1"/>
    </source>
</evidence>
<dbReference type="Pfam" id="PF11271">
    <property type="entry name" value="PorA"/>
    <property type="match status" value="1"/>
</dbReference>
<reference evidence="3 4" key="1">
    <citation type="submission" date="2014-07" db="EMBL/GenBank/DDBJ databases">
        <title>Complete genome sequence of Corynebacterium atypicum DSM 44849: identifiction of the mycolic acid biosynthesis genes.</title>
        <authorList>
            <person name="Tippelt A."/>
            <person name="Mollmann S."/>
            <person name="Albersmeier A."/>
            <person name="Jaenicke S."/>
            <person name="Ruckert C."/>
            <person name="Tauch A."/>
        </authorList>
    </citation>
    <scope>NUCLEOTIDE SEQUENCE [LARGE SCALE GENOMIC DNA]</scope>
    <source>
        <strain evidence="3 4">R2070</strain>
    </source>
</reference>
<keyword evidence="2" id="KW-0812">Transmembrane</keyword>
<sequence length="469" mass="50216">MGPKNSRRRAIVVTLACVLALLVIGDAVPKAILYTLHSRATDLAFATRAVDPEARVNPTLLGAAAAGSTDADFPAHQPARVPLEVETQLESERAQADPDDPATKNKATRIDAHRSVRAQDSELARLIDRVFVERASTFPVAFPTSRLGVELPAADYRQQTGDFVRQGVTYVFPPDTEKRSYPFFDPWLMDFAYLDYRGKAPADPADPDMSALVFGQRITGHRLSQTLSALGTPERDARDALSVTGPAADWYTPDELRARGLKGADQLTLEPFYSVDREVKVEPQSGRIISISERINIYLGEPGGPAECADGTTARPACGPDEEALAPGGPRAVEKLAAARMADPSAADAAGSASRPESGSAPGSAADDRGVIIADGRADSRSPIRTGDDGEATVAAPEPAHQRIRAEGARTLVAAETSWDQATRAEQRAAAHQVIRTRQALAVVALLARILMVIVVIVGIREFLRRRPA</sequence>
<gene>
    <name evidence="3" type="ORF">CATYP_09840</name>
</gene>
<evidence type="ECO:0000256" key="1">
    <source>
        <dbReference type="SAM" id="MobiDB-lite"/>
    </source>
</evidence>
<keyword evidence="4" id="KW-1185">Reference proteome</keyword>
<evidence type="ECO:0000256" key="2">
    <source>
        <dbReference type="SAM" id="Phobius"/>
    </source>
</evidence>
<feature type="compositionally biased region" description="Low complexity" evidence="1">
    <location>
        <begin position="338"/>
        <end position="356"/>
    </location>
</feature>
<accession>A0ABM5QPU7</accession>
<feature type="region of interest" description="Disordered" evidence="1">
    <location>
        <begin position="88"/>
        <end position="107"/>
    </location>
</feature>
<dbReference type="Proteomes" id="UP000028504">
    <property type="component" value="Chromosome"/>
</dbReference>
<organism evidence="3 4">
    <name type="scientific">Corynebacterium atypicum</name>
    <dbReference type="NCBI Taxonomy" id="191610"/>
    <lineage>
        <taxon>Bacteria</taxon>
        <taxon>Bacillati</taxon>
        <taxon>Actinomycetota</taxon>
        <taxon>Actinomycetes</taxon>
        <taxon>Mycobacteriales</taxon>
        <taxon>Corynebacteriaceae</taxon>
        <taxon>Corynebacterium</taxon>
    </lineage>
</organism>
<dbReference type="EMBL" id="CP008944">
    <property type="protein sequence ID" value="AIG64802.1"/>
    <property type="molecule type" value="Genomic_DNA"/>
</dbReference>
<dbReference type="InterPro" id="IPR021424">
    <property type="entry name" value="PorA"/>
</dbReference>
<evidence type="ECO:0008006" key="5">
    <source>
        <dbReference type="Google" id="ProtNLM"/>
    </source>
</evidence>